<name>A0A7V4E4L5_UNCW3</name>
<accession>A0A7V4E4L5</accession>
<reference evidence="2" key="1">
    <citation type="journal article" date="2020" name="mSystems">
        <title>Genome- and Community-Level Interaction Insights into Carbon Utilization and Element Cycling Functions of Hydrothermarchaeota in Hydrothermal Sediment.</title>
        <authorList>
            <person name="Zhou Z."/>
            <person name="Liu Y."/>
            <person name="Xu W."/>
            <person name="Pan J."/>
            <person name="Luo Z.H."/>
            <person name="Li M."/>
        </authorList>
    </citation>
    <scope>NUCLEOTIDE SEQUENCE [LARGE SCALE GENOMIC DNA]</scope>
    <source>
        <strain evidence="2">SpSt-69</strain>
    </source>
</reference>
<protein>
    <submittedName>
        <fullName evidence="2">Prepilin-type N-terminal cleavage/methylation domain-containing protein</fullName>
    </submittedName>
</protein>
<comment type="caution">
    <text evidence="2">The sequence shown here is derived from an EMBL/GenBank/DDBJ whole genome shotgun (WGS) entry which is preliminary data.</text>
</comment>
<dbReference type="SUPFAM" id="SSF54523">
    <property type="entry name" value="Pili subunits"/>
    <property type="match status" value="1"/>
</dbReference>
<keyword evidence="1" id="KW-1133">Transmembrane helix</keyword>
<keyword evidence="1" id="KW-0472">Membrane</keyword>
<proteinExistence type="predicted"/>
<dbReference type="InterPro" id="IPR012902">
    <property type="entry name" value="N_methyl_site"/>
</dbReference>
<dbReference type="InterPro" id="IPR045584">
    <property type="entry name" value="Pilin-like"/>
</dbReference>
<dbReference type="NCBIfam" id="TIGR02532">
    <property type="entry name" value="IV_pilin_GFxxxE"/>
    <property type="match status" value="1"/>
</dbReference>
<dbReference type="Pfam" id="PF07963">
    <property type="entry name" value="N_methyl"/>
    <property type="match status" value="1"/>
</dbReference>
<dbReference type="AlphaFoldDB" id="A0A7V4E4L5"/>
<keyword evidence="1" id="KW-0812">Transmembrane</keyword>
<dbReference type="EMBL" id="DTDJ01000006">
    <property type="protein sequence ID" value="HGL16811.1"/>
    <property type="molecule type" value="Genomic_DNA"/>
</dbReference>
<evidence type="ECO:0000256" key="1">
    <source>
        <dbReference type="SAM" id="Phobius"/>
    </source>
</evidence>
<sequence length="156" mass="17751">MEAGIRNNRKAFTLLEVAIVLILIGILIGIVVRGTQTSYTAKVNATVECYRVNLYAVENYFNIYRRYPGDYDGDGKIENDAIPILRTNGFDVKVENPFGGTFNVMWRNFPGVDSGNYIYSDRIPINLDSLIDAKIDDGNLEYGRYRRISNVSYLKF</sequence>
<gene>
    <name evidence="2" type="ORF">ENU66_00485</name>
</gene>
<evidence type="ECO:0000313" key="2">
    <source>
        <dbReference type="EMBL" id="HGL16811.1"/>
    </source>
</evidence>
<organism evidence="2">
    <name type="scientific">candidate division WOR-3 bacterium</name>
    <dbReference type="NCBI Taxonomy" id="2052148"/>
    <lineage>
        <taxon>Bacteria</taxon>
        <taxon>Bacteria division WOR-3</taxon>
    </lineage>
</organism>
<feature type="transmembrane region" description="Helical" evidence="1">
    <location>
        <begin position="12"/>
        <end position="32"/>
    </location>
</feature>